<accession>A0AA36NCL3</accession>
<name>A0AA36NCL3_9DINO</name>
<reference evidence="3" key="1">
    <citation type="submission" date="2023-08" db="EMBL/GenBank/DDBJ databases">
        <authorList>
            <person name="Chen Y."/>
            <person name="Shah S."/>
            <person name="Dougan E. K."/>
            <person name="Thang M."/>
            <person name="Chan C."/>
        </authorList>
    </citation>
    <scope>NUCLEOTIDE SEQUENCE</scope>
</reference>
<evidence type="ECO:0000313" key="4">
    <source>
        <dbReference type="Proteomes" id="UP001178507"/>
    </source>
</evidence>
<evidence type="ECO:0000256" key="1">
    <source>
        <dbReference type="SAM" id="MobiDB-lite"/>
    </source>
</evidence>
<keyword evidence="2" id="KW-0472">Membrane</keyword>
<keyword evidence="2" id="KW-0812">Transmembrane</keyword>
<feature type="region of interest" description="Disordered" evidence="1">
    <location>
        <begin position="58"/>
        <end position="80"/>
    </location>
</feature>
<keyword evidence="2" id="KW-1133">Transmembrane helix</keyword>
<organism evidence="3 4">
    <name type="scientific">Effrenium voratum</name>
    <dbReference type="NCBI Taxonomy" id="2562239"/>
    <lineage>
        <taxon>Eukaryota</taxon>
        <taxon>Sar</taxon>
        <taxon>Alveolata</taxon>
        <taxon>Dinophyceae</taxon>
        <taxon>Suessiales</taxon>
        <taxon>Symbiodiniaceae</taxon>
        <taxon>Effrenium</taxon>
    </lineage>
</organism>
<feature type="compositionally biased region" description="Pro residues" evidence="1">
    <location>
        <begin position="65"/>
        <end position="76"/>
    </location>
</feature>
<proteinExistence type="predicted"/>
<gene>
    <name evidence="3" type="ORF">EVOR1521_LOCUS21369</name>
</gene>
<evidence type="ECO:0000256" key="2">
    <source>
        <dbReference type="SAM" id="Phobius"/>
    </source>
</evidence>
<sequence>MERTDFWDLHRRLGECYSAQVAGLEFIERSQSLQSVGCRPAKPKAKSKAPHTALGLLEPIEDRPPSAPATPPPALSAPPGLLQADGLDLPDFLPDERVSGTLSLKLPLDGERVPVREFWRHAAEEAFGKVSSHRVSSATSMVVLPPAQPKWRQAAARLQHPRSRFRLLWGVLGILLLTYDVAVLPLHVFLEERV</sequence>
<protein>
    <submittedName>
        <fullName evidence="3">Uncharacterized protein</fullName>
    </submittedName>
</protein>
<feature type="transmembrane region" description="Helical" evidence="2">
    <location>
        <begin position="167"/>
        <end position="190"/>
    </location>
</feature>
<keyword evidence="4" id="KW-1185">Reference proteome</keyword>
<dbReference type="Proteomes" id="UP001178507">
    <property type="component" value="Unassembled WGS sequence"/>
</dbReference>
<dbReference type="EMBL" id="CAUJNA010003262">
    <property type="protein sequence ID" value="CAJ1397328.1"/>
    <property type="molecule type" value="Genomic_DNA"/>
</dbReference>
<comment type="caution">
    <text evidence="3">The sequence shown here is derived from an EMBL/GenBank/DDBJ whole genome shotgun (WGS) entry which is preliminary data.</text>
</comment>
<evidence type="ECO:0000313" key="3">
    <source>
        <dbReference type="EMBL" id="CAJ1397328.1"/>
    </source>
</evidence>
<dbReference type="AlphaFoldDB" id="A0AA36NCL3"/>